<dbReference type="GO" id="GO:0016301">
    <property type="term" value="F:kinase activity"/>
    <property type="evidence" value="ECO:0007669"/>
    <property type="project" value="UniProtKB-KW"/>
</dbReference>
<evidence type="ECO:0000256" key="2">
    <source>
        <dbReference type="ARBA" id="ARBA00022448"/>
    </source>
</evidence>
<evidence type="ECO:0000256" key="7">
    <source>
        <dbReference type="ARBA" id="ARBA00022692"/>
    </source>
</evidence>
<dbReference type="Proteomes" id="UP000231179">
    <property type="component" value="Chromosome"/>
</dbReference>
<feature type="transmembrane region" description="Helical" evidence="12">
    <location>
        <begin position="312"/>
        <end position="334"/>
    </location>
</feature>
<feature type="transmembrane region" description="Helical" evidence="12">
    <location>
        <begin position="264"/>
        <end position="292"/>
    </location>
</feature>
<keyword evidence="3" id="KW-1003">Cell membrane</keyword>
<feature type="transmembrane region" description="Helical" evidence="12">
    <location>
        <begin position="111"/>
        <end position="140"/>
    </location>
</feature>
<feature type="transmembrane region" description="Helical" evidence="12">
    <location>
        <begin position="235"/>
        <end position="252"/>
    </location>
</feature>
<dbReference type="InterPro" id="IPR018113">
    <property type="entry name" value="PTrfase_EIIB_Cys"/>
</dbReference>
<evidence type="ECO:0000256" key="5">
    <source>
        <dbReference type="ARBA" id="ARBA00022679"/>
    </source>
</evidence>
<dbReference type="GO" id="GO:0015771">
    <property type="term" value="P:trehalose transport"/>
    <property type="evidence" value="ECO:0007669"/>
    <property type="project" value="TreeGrafter"/>
</dbReference>
<keyword evidence="15" id="KW-1185">Reference proteome</keyword>
<evidence type="ECO:0000256" key="3">
    <source>
        <dbReference type="ARBA" id="ARBA00022475"/>
    </source>
</evidence>
<evidence type="ECO:0000259" key="13">
    <source>
        <dbReference type="PROSITE" id="PS51098"/>
    </source>
</evidence>
<feature type="domain" description="PTS EIIB type-1" evidence="13">
    <location>
        <begin position="11"/>
        <end position="93"/>
    </location>
</feature>
<feature type="active site" description="Phosphocysteine intermediate; for EIIB activity" evidence="11">
    <location>
        <position position="33"/>
    </location>
</feature>
<dbReference type="KEGG" id="scla:SCLARK_001052"/>
<dbReference type="Pfam" id="PF00367">
    <property type="entry name" value="PTS_EIIB"/>
    <property type="match status" value="1"/>
</dbReference>
<evidence type="ECO:0000256" key="8">
    <source>
        <dbReference type="ARBA" id="ARBA00022777"/>
    </source>
</evidence>
<evidence type="ECO:0000256" key="11">
    <source>
        <dbReference type="PROSITE-ProRule" id="PRU00421"/>
    </source>
</evidence>
<keyword evidence="8" id="KW-0418">Kinase</keyword>
<evidence type="ECO:0000256" key="1">
    <source>
        <dbReference type="ARBA" id="ARBA00004651"/>
    </source>
</evidence>
<dbReference type="Pfam" id="PF02378">
    <property type="entry name" value="PTS_EIIC"/>
    <property type="match status" value="1"/>
</dbReference>
<dbReference type="PANTHER" id="PTHR30175:SF4">
    <property type="entry name" value="PTS SYSTEM TREHALOSE-SPECIFIC EIIBC COMPONENT"/>
    <property type="match status" value="1"/>
</dbReference>
<name>A0A1Y0L0T2_9MOLU</name>
<dbReference type="OrthoDB" id="9769191at2"/>
<dbReference type="EMBL" id="CP024870">
    <property type="protein sequence ID" value="ATX71028.1"/>
    <property type="molecule type" value="Genomic_DNA"/>
</dbReference>
<dbReference type="InterPro" id="IPR050558">
    <property type="entry name" value="PTS_Sugar-Specific_Components"/>
</dbReference>
<dbReference type="SUPFAM" id="SSF55604">
    <property type="entry name" value="Glucose permease domain IIB"/>
    <property type="match status" value="1"/>
</dbReference>
<dbReference type="GO" id="GO:0009401">
    <property type="term" value="P:phosphoenolpyruvate-dependent sugar phosphotransferase system"/>
    <property type="evidence" value="ECO:0007669"/>
    <property type="project" value="UniProtKB-KW"/>
</dbReference>
<feature type="transmembrane region" description="Helical" evidence="12">
    <location>
        <begin position="460"/>
        <end position="483"/>
    </location>
</feature>
<evidence type="ECO:0000256" key="9">
    <source>
        <dbReference type="ARBA" id="ARBA00022989"/>
    </source>
</evidence>
<evidence type="ECO:0000313" key="15">
    <source>
        <dbReference type="Proteomes" id="UP000231179"/>
    </source>
</evidence>
<dbReference type="GO" id="GO:0090589">
    <property type="term" value="F:protein-phosphocysteine-trehalose phosphotransferase system transporter activity"/>
    <property type="evidence" value="ECO:0007669"/>
    <property type="project" value="TreeGrafter"/>
</dbReference>
<feature type="transmembrane region" description="Helical" evidence="12">
    <location>
        <begin position="414"/>
        <end position="440"/>
    </location>
</feature>
<feature type="transmembrane region" description="Helical" evidence="12">
    <location>
        <begin position="182"/>
        <end position="202"/>
    </location>
</feature>
<feature type="transmembrane region" description="Helical" evidence="12">
    <location>
        <begin position="346"/>
        <end position="368"/>
    </location>
</feature>
<keyword evidence="9 12" id="KW-1133">Transmembrane helix</keyword>
<keyword evidence="2" id="KW-0813">Transport</keyword>
<dbReference type="PANTHER" id="PTHR30175">
    <property type="entry name" value="PHOSPHOTRANSFERASE SYSTEM TRANSPORT PROTEIN"/>
    <property type="match status" value="1"/>
</dbReference>
<gene>
    <name evidence="14" type="primary">treB</name>
    <name evidence="14" type="ORF">SCLAR_v1c07110</name>
</gene>
<dbReference type="AlphaFoldDB" id="A0A1Y0L0T2"/>
<evidence type="ECO:0000256" key="6">
    <source>
        <dbReference type="ARBA" id="ARBA00022683"/>
    </source>
</evidence>
<evidence type="ECO:0000313" key="14">
    <source>
        <dbReference type="EMBL" id="ATX71028.1"/>
    </source>
</evidence>
<organism evidence="14 15">
    <name type="scientific">Spiroplasma clarkii</name>
    <dbReference type="NCBI Taxonomy" id="2139"/>
    <lineage>
        <taxon>Bacteria</taxon>
        <taxon>Bacillati</taxon>
        <taxon>Mycoplasmatota</taxon>
        <taxon>Mollicutes</taxon>
        <taxon>Entomoplasmatales</taxon>
        <taxon>Spiroplasmataceae</taxon>
        <taxon>Spiroplasma</taxon>
    </lineage>
</organism>
<dbReference type="RefSeq" id="WP_100254570.1">
    <property type="nucleotide sequence ID" value="NZ_CP015819.1"/>
</dbReference>
<dbReference type="GO" id="GO:0005886">
    <property type="term" value="C:plasma membrane"/>
    <property type="evidence" value="ECO:0007669"/>
    <property type="project" value="UniProtKB-SubCell"/>
</dbReference>
<dbReference type="Gene3D" id="3.30.1360.60">
    <property type="entry name" value="Glucose permease domain IIB"/>
    <property type="match status" value="1"/>
</dbReference>
<dbReference type="PROSITE" id="PS01035">
    <property type="entry name" value="PTS_EIIB_TYPE_1_CYS"/>
    <property type="match status" value="1"/>
</dbReference>
<feature type="transmembrane region" description="Helical" evidence="12">
    <location>
        <begin position="152"/>
        <end position="170"/>
    </location>
</feature>
<evidence type="ECO:0000256" key="4">
    <source>
        <dbReference type="ARBA" id="ARBA00022597"/>
    </source>
</evidence>
<keyword evidence="5" id="KW-0808">Transferase</keyword>
<dbReference type="InterPro" id="IPR001996">
    <property type="entry name" value="PTS_IIB_1"/>
</dbReference>
<dbReference type="InterPro" id="IPR003352">
    <property type="entry name" value="PTS_EIIC"/>
</dbReference>
<protein>
    <submittedName>
        <fullName evidence="14">PTS system, trehalose-specific IIB component</fullName>
    </submittedName>
</protein>
<evidence type="ECO:0000256" key="10">
    <source>
        <dbReference type="ARBA" id="ARBA00023136"/>
    </source>
</evidence>
<reference evidence="14 15" key="1">
    <citation type="submission" date="2017-11" db="EMBL/GenBank/DDBJ databases">
        <title>Complete genome sequence of Spiroplasma clarkii CN-5 (DSM 19994).</title>
        <authorList>
            <person name="Tsai Y.-M."/>
            <person name="Chang A."/>
            <person name="Lo W.-S."/>
            <person name="Kuo C.-H."/>
        </authorList>
    </citation>
    <scope>NUCLEOTIDE SEQUENCE [LARGE SCALE GENOMIC DNA]</scope>
    <source>
        <strain evidence="14 15">CN-5</strain>
    </source>
</reference>
<sequence>MNLFKQKSKNNEAFKILNKNLGGSENIISINHCATRLRIVLKDPQLVNLEEIEKLEFHNGVLLKGDVIQLLIPKDIESFNKEYLTSLGISVNRVANLFDVELKPKKGGLKAFINGIGVIVTPIVPFLITLGIVATITNVIKLIDENNPVYEMFAILQNALVLGFSILIPWSIFKMMNGRQAIGISLGIVLCAKDLSSTLLFMQSGNDLFKWTGTDFSFSNLVSGYPWKISFEGQILPLVGIGFMGVYLERLVNKIKWGVIKQLIGIPAVTIITFFVALLVIAPIGMLITYGMNIGVLWATTHQVAKYVFNPIFGLILPWTVVTGFIQIFVVINLQQFAAYNATTMMALFTQLNIAVATSTLAVALIHSKNKELQKTATPSYLIAFASGSTEPALFGFSLRFLYPVIAASIGSAVGAVITTSTGVLAILGTSSLLIFLSVIPQANVPDYANFGITTLSGGGFLWMAVALVATIGTTFLATMLLSRVNYFKSLSKSILEKDFSPILKTD</sequence>
<comment type="subcellular location">
    <subcellularLocation>
        <location evidence="1">Cell membrane</location>
        <topology evidence="1">Multi-pass membrane protein</topology>
    </subcellularLocation>
</comment>
<dbReference type="GO" id="GO:0008982">
    <property type="term" value="F:protein-N(PI)-phosphohistidine-sugar phosphotransferase activity"/>
    <property type="evidence" value="ECO:0007669"/>
    <property type="project" value="InterPro"/>
</dbReference>
<keyword evidence="4" id="KW-0762">Sugar transport</keyword>
<dbReference type="PROSITE" id="PS51098">
    <property type="entry name" value="PTS_EIIB_TYPE_1"/>
    <property type="match status" value="1"/>
</dbReference>
<keyword evidence="10 12" id="KW-0472">Membrane</keyword>
<accession>A0A1Y0L0T2</accession>
<keyword evidence="6" id="KW-0598">Phosphotransferase system</keyword>
<dbReference type="InterPro" id="IPR036878">
    <property type="entry name" value="Glu_permease_IIB"/>
</dbReference>
<proteinExistence type="predicted"/>
<keyword evidence="7 12" id="KW-0812">Transmembrane</keyword>
<evidence type="ECO:0000256" key="12">
    <source>
        <dbReference type="SAM" id="Phobius"/>
    </source>
</evidence>